<gene>
    <name evidence="2" type="ORF">NCU16489</name>
</gene>
<dbReference type="VEuPathDB" id="FungiDB:NCU16489"/>
<dbReference type="GeneID" id="23569495"/>
<dbReference type="InterPro" id="IPR022036">
    <property type="entry name" value="DUF3605"/>
</dbReference>
<dbReference type="PANTHER" id="PTHR35020">
    <property type="entry name" value="N-ACETYLGLUCOSAMINE-INDUCED PROTEIN 1"/>
    <property type="match status" value="1"/>
</dbReference>
<organism evidence="2 3">
    <name type="scientific">Neurospora crassa (strain ATCC 24698 / 74-OR23-1A / CBS 708.71 / DSM 1257 / FGSC 987)</name>
    <dbReference type="NCBI Taxonomy" id="367110"/>
    <lineage>
        <taxon>Eukaryota</taxon>
        <taxon>Fungi</taxon>
        <taxon>Dikarya</taxon>
        <taxon>Ascomycota</taxon>
        <taxon>Pezizomycotina</taxon>
        <taxon>Sordariomycetes</taxon>
        <taxon>Sordariomycetidae</taxon>
        <taxon>Sordariales</taxon>
        <taxon>Sordariaceae</taxon>
        <taxon>Neurospora</taxon>
    </lineage>
</organism>
<dbReference type="GO" id="GO:0006044">
    <property type="term" value="P:N-acetylglucosamine metabolic process"/>
    <property type="evidence" value="ECO:0000318"/>
    <property type="project" value="GO_Central"/>
</dbReference>
<evidence type="ECO:0000313" key="2">
    <source>
        <dbReference type="EMBL" id="ESA44381.1"/>
    </source>
</evidence>
<sequence length="310" mass="35364">MGSITLTHHQPSSKTTDHPDHLVDNPPPFYWRINAPPHHPSRTSPFCPPFLLLKTTTSSSSSSSSNNLPSPQCLSPKDFSTIITPNHLYKRDTWPQVRRRVQENKLAEFQRTPADMWRYLEFCWQIKEKYKEGGGGGIKEFILKERLKWGVPGDGGGEVVAARGMRFAEDTKEGENGEKEGDVKILWNDWPYGVDEKIVHLVVWTKFALEDDPQTGDLTEEARAEIDEFVKKKFQVGGRMAGEHIIWFKNWAHIKSVKAVEHFHVMLFDPDPEFVREITKGDVPLGIIHTDELTTNENRPGTFSTTEQTS</sequence>
<dbReference type="InParanoid" id="V5IRS4"/>
<dbReference type="FunCoup" id="V5IRS4">
    <property type="interactions" value="2"/>
</dbReference>
<dbReference type="PANTHER" id="PTHR35020:SF4">
    <property type="entry name" value="N-ACETYLGLUCOSAMINE-INDUCED PROTEIN 1"/>
    <property type="match status" value="1"/>
</dbReference>
<keyword evidence="3" id="KW-1185">Reference proteome</keyword>
<dbReference type="GO" id="GO:0005737">
    <property type="term" value="C:cytoplasm"/>
    <property type="evidence" value="ECO:0000318"/>
    <property type="project" value="GO_Central"/>
</dbReference>
<dbReference type="KEGG" id="ncr:NCU16489"/>
<accession>V5IRS4</accession>
<dbReference type="RefSeq" id="XP_011393440.1">
    <property type="nucleotide sequence ID" value="XM_011395138.1"/>
</dbReference>
<evidence type="ECO:0000313" key="3">
    <source>
        <dbReference type="Proteomes" id="UP000001805"/>
    </source>
</evidence>
<dbReference type="SMR" id="V5IRS4"/>
<dbReference type="EMBL" id="CM002236">
    <property type="protein sequence ID" value="ESA44381.1"/>
    <property type="molecule type" value="Genomic_DNA"/>
</dbReference>
<dbReference type="Pfam" id="PF12239">
    <property type="entry name" value="DUF3605"/>
    <property type="match status" value="1"/>
</dbReference>
<feature type="region of interest" description="Disordered" evidence="1">
    <location>
        <begin position="1"/>
        <end position="23"/>
    </location>
</feature>
<reference evidence="2 3" key="1">
    <citation type="journal article" date="2003" name="Nature">
        <title>The genome sequence of the filamentous fungus Neurospora crassa.</title>
        <authorList>
            <person name="Galagan J.E."/>
            <person name="Calvo S.E."/>
            <person name="Borkovich K.A."/>
            <person name="Selker E.U."/>
            <person name="Read N.D."/>
            <person name="Jaffe D."/>
            <person name="FitzHugh W."/>
            <person name="Ma L.J."/>
            <person name="Smirnov S."/>
            <person name="Purcell S."/>
            <person name="Rehman B."/>
            <person name="Elkins T."/>
            <person name="Engels R."/>
            <person name="Wang S."/>
            <person name="Nielsen C.B."/>
            <person name="Butler J."/>
            <person name="Endrizzi M."/>
            <person name="Qui D."/>
            <person name="Ianakiev P."/>
            <person name="Bell-Pedersen D."/>
            <person name="Nelson M.A."/>
            <person name="Werner-Washburne M."/>
            <person name="Selitrennikoff C.P."/>
            <person name="Kinsey J.A."/>
            <person name="Braun E.L."/>
            <person name="Zelter A."/>
            <person name="Schulte U."/>
            <person name="Kothe G.O."/>
            <person name="Jedd G."/>
            <person name="Mewes W."/>
            <person name="Staben C."/>
            <person name="Marcotte E."/>
            <person name="Greenberg D."/>
            <person name="Roy A."/>
            <person name="Foley K."/>
            <person name="Naylor J."/>
            <person name="Stange-Thomann N."/>
            <person name="Barrett R."/>
            <person name="Gnerre S."/>
            <person name="Kamal M."/>
            <person name="Kamvysselis M."/>
            <person name="Mauceli E."/>
            <person name="Bielke C."/>
            <person name="Rudd S."/>
            <person name="Frishman D."/>
            <person name="Krystofova S."/>
            <person name="Rasmussen C."/>
            <person name="Metzenberg R.L."/>
            <person name="Perkins D.D."/>
            <person name="Kroken S."/>
            <person name="Cogoni C."/>
            <person name="Macino G."/>
            <person name="Catcheside D."/>
            <person name="Li W."/>
            <person name="Pratt R.J."/>
            <person name="Osmani S.A."/>
            <person name="DeSouza C.P."/>
            <person name="Glass L."/>
            <person name="Orbach M.J."/>
            <person name="Berglund J.A."/>
            <person name="Voelker R."/>
            <person name="Yarden O."/>
            <person name="Plamann M."/>
            <person name="Seiler S."/>
            <person name="Dunlap J."/>
            <person name="Radford A."/>
            <person name="Aramayo R."/>
            <person name="Natvig D.O."/>
            <person name="Alex L.A."/>
            <person name="Mannhaupt G."/>
            <person name="Ebbole D.J."/>
            <person name="Freitag M."/>
            <person name="Paulsen I."/>
            <person name="Sachs M.S."/>
            <person name="Lander E.S."/>
            <person name="Nusbaum C."/>
            <person name="Birren B."/>
        </authorList>
    </citation>
    <scope>NUCLEOTIDE SEQUENCE [LARGE SCALE GENOMIC DNA]</scope>
    <source>
        <strain evidence="3">ATCC 24698 / 74-OR23-1A / CBS 708.71 / DSM 1257 / FGSC 987</strain>
    </source>
</reference>
<dbReference type="Proteomes" id="UP000001805">
    <property type="component" value="Chromosome 1, Linkage Group I"/>
</dbReference>
<proteinExistence type="predicted"/>
<dbReference type="OrthoDB" id="10053431at2759"/>
<dbReference type="AlphaFoldDB" id="V5IRS4"/>
<name>V5IRS4_NEUCR</name>
<evidence type="ECO:0000256" key="1">
    <source>
        <dbReference type="SAM" id="MobiDB-lite"/>
    </source>
</evidence>
<evidence type="ECO:0008006" key="4">
    <source>
        <dbReference type="Google" id="ProtNLM"/>
    </source>
</evidence>
<feature type="compositionally biased region" description="Polar residues" evidence="1">
    <location>
        <begin position="1"/>
        <end position="14"/>
    </location>
</feature>
<protein>
    <recommendedName>
        <fullName evidence="4">N-acetylglucosamine-induced protein 1</fullName>
    </recommendedName>
</protein>